<organism evidence="2 3">
    <name type="scientific">Nocardioides eburneus</name>
    <dbReference type="NCBI Taxonomy" id="3231482"/>
    <lineage>
        <taxon>Bacteria</taxon>
        <taxon>Bacillati</taxon>
        <taxon>Actinomycetota</taxon>
        <taxon>Actinomycetes</taxon>
        <taxon>Propionibacteriales</taxon>
        <taxon>Nocardioidaceae</taxon>
        <taxon>Nocardioides</taxon>
    </lineage>
</organism>
<comment type="caution">
    <text evidence="2">The sequence shown here is derived from an EMBL/GenBank/DDBJ whole genome shotgun (WGS) entry which is preliminary data.</text>
</comment>
<dbReference type="InterPro" id="IPR001753">
    <property type="entry name" value="Enoyl-CoA_hydra/iso"/>
</dbReference>
<dbReference type="CDD" id="cd06558">
    <property type="entry name" value="crotonase-like"/>
    <property type="match status" value="1"/>
</dbReference>
<dbReference type="Gene3D" id="1.10.12.10">
    <property type="entry name" value="Lyase 2-enoyl-coa Hydratase, Chain A, domain 2"/>
    <property type="match status" value="1"/>
</dbReference>
<dbReference type="EMBL" id="JBFPJR010000014">
    <property type="protein sequence ID" value="MEX0427965.1"/>
    <property type="molecule type" value="Genomic_DNA"/>
</dbReference>
<gene>
    <name evidence="2" type="ORF">AB3X52_10070</name>
</gene>
<dbReference type="InterPro" id="IPR014748">
    <property type="entry name" value="Enoyl-CoA_hydra_C"/>
</dbReference>
<reference evidence="2 3" key="1">
    <citation type="submission" date="2024-07" db="EMBL/GenBank/DDBJ databases">
        <authorList>
            <person name="Lee S."/>
            <person name="Kang M."/>
        </authorList>
    </citation>
    <scope>NUCLEOTIDE SEQUENCE [LARGE SCALE GENOMIC DNA]</scope>
    <source>
        <strain evidence="2 3">DS6</strain>
    </source>
</reference>
<dbReference type="PANTHER" id="PTHR42964:SF1">
    <property type="entry name" value="POLYKETIDE BIOSYNTHESIS ENOYL-COA HYDRATASE PKSH-RELATED"/>
    <property type="match status" value="1"/>
</dbReference>
<dbReference type="NCBIfam" id="NF005879">
    <property type="entry name" value="PRK07827.1"/>
    <property type="match status" value="1"/>
</dbReference>
<comment type="similarity">
    <text evidence="1">Belongs to the enoyl-CoA hydratase/isomerase family.</text>
</comment>
<dbReference type="PANTHER" id="PTHR42964">
    <property type="entry name" value="ENOYL-COA HYDRATASE"/>
    <property type="match status" value="1"/>
</dbReference>
<protein>
    <submittedName>
        <fullName evidence="2">Enoyl-CoA hydratase family protein</fullName>
    </submittedName>
</protein>
<dbReference type="InterPro" id="IPR029045">
    <property type="entry name" value="ClpP/crotonase-like_dom_sf"/>
</dbReference>
<evidence type="ECO:0000313" key="3">
    <source>
        <dbReference type="Proteomes" id="UP001556631"/>
    </source>
</evidence>
<name>A0ABV3SZJ1_9ACTN</name>
<dbReference type="Gene3D" id="3.90.226.10">
    <property type="entry name" value="2-enoyl-CoA Hydratase, Chain A, domain 1"/>
    <property type="match status" value="1"/>
</dbReference>
<dbReference type="RefSeq" id="WP_367993844.1">
    <property type="nucleotide sequence ID" value="NZ_JBFPJR010000014.1"/>
</dbReference>
<dbReference type="Proteomes" id="UP001556631">
    <property type="component" value="Unassembled WGS sequence"/>
</dbReference>
<dbReference type="Pfam" id="PF00378">
    <property type="entry name" value="ECH_1"/>
    <property type="match status" value="1"/>
</dbReference>
<accession>A0ABV3SZJ1</accession>
<dbReference type="InterPro" id="IPR051683">
    <property type="entry name" value="Enoyl-CoA_Hydratase/Isomerase"/>
</dbReference>
<evidence type="ECO:0000313" key="2">
    <source>
        <dbReference type="EMBL" id="MEX0427965.1"/>
    </source>
</evidence>
<dbReference type="SUPFAM" id="SSF52096">
    <property type="entry name" value="ClpP/crotonase"/>
    <property type="match status" value="1"/>
</dbReference>
<evidence type="ECO:0000256" key="1">
    <source>
        <dbReference type="ARBA" id="ARBA00005254"/>
    </source>
</evidence>
<proteinExistence type="inferred from homology"/>
<keyword evidence="3" id="KW-1185">Reference proteome</keyword>
<sequence length="253" mass="26326">MTSEATGELVHYDVSEGVATITLDSPHNRNALSQRLVTELFTALQSADKDTAVKVVVLQAAGKVFCAGADLSEAATTGMEEGARTIVRLQRTIVALTKPVVAKVQGPVRAGGLGLVAAADIAVAADTVSFALTEVRLGLAPAAISLTILPRVDARAASYAMLTGEPFDAAKAVEMGLLTQAVPADVLDETVAGIVAALGAGSPQGLRETKRLLVRDLVQHIDARGEDMAHLSARLFGSDEAREAMTAFLTRKK</sequence>